<organism evidence="2 3">
    <name type="scientific">Plectus sambesii</name>
    <dbReference type="NCBI Taxonomy" id="2011161"/>
    <lineage>
        <taxon>Eukaryota</taxon>
        <taxon>Metazoa</taxon>
        <taxon>Ecdysozoa</taxon>
        <taxon>Nematoda</taxon>
        <taxon>Chromadorea</taxon>
        <taxon>Plectida</taxon>
        <taxon>Plectina</taxon>
        <taxon>Plectoidea</taxon>
        <taxon>Plectidae</taxon>
        <taxon>Plectus</taxon>
    </lineage>
</organism>
<protein>
    <submittedName>
        <fullName evidence="3">Uncharacterized protein</fullName>
    </submittedName>
</protein>
<evidence type="ECO:0000313" key="2">
    <source>
        <dbReference type="Proteomes" id="UP000887566"/>
    </source>
</evidence>
<sequence>MDDGGVKDGRRNEVAPHRPISAVYWRSRDRQTIGANELTWGAARRPNSWQYGSRRQNKLTDHLRRPDSAHHHHQHGKRASSLLSRRVSTATAS</sequence>
<evidence type="ECO:0000313" key="3">
    <source>
        <dbReference type="WBParaSite" id="PSAMB.scaffold644size44715.g7717.t1"/>
    </source>
</evidence>
<name>A0A914X322_9BILA</name>
<reference evidence="3" key="1">
    <citation type="submission" date="2022-11" db="UniProtKB">
        <authorList>
            <consortium name="WormBaseParasite"/>
        </authorList>
    </citation>
    <scope>IDENTIFICATION</scope>
</reference>
<evidence type="ECO:0000256" key="1">
    <source>
        <dbReference type="SAM" id="MobiDB-lite"/>
    </source>
</evidence>
<accession>A0A914X322</accession>
<dbReference type="Proteomes" id="UP000887566">
    <property type="component" value="Unplaced"/>
</dbReference>
<feature type="compositionally biased region" description="Polar residues" evidence="1">
    <location>
        <begin position="81"/>
        <end position="93"/>
    </location>
</feature>
<feature type="region of interest" description="Disordered" evidence="1">
    <location>
        <begin position="49"/>
        <end position="93"/>
    </location>
</feature>
<proteinExistence type="predicted"/>
<keyword evidence="2" id="KW-1185">Reference proteome</keyword>
<feature type="compositionally biased region" description="Basic and acidic residues" evidence="1">
    <location>
        <begin position="58"/>
        <end position="69"/>
    </location>
</feature>
<dbReference type="WBParaSite" id="PSAMB.scaffold644size44715.g7717.t1">
    <property type="protein sequence ID" value="PSAMB.scaffold644size44715.g7717.t1"/>
    <property type="gene ID" value="PSAMB.scaffold644size44715.g7717"/>
</dbReference>
<dbReference type="AlphaFoldDB" id="A0A914X322"/>